<accession>A0A3E2BLL4</accession>
<evidence type="ECO:0000313" key="1">
    <source>
        <dbReference type="EMBL" id="RFT15584.1"/>
    </source>
</evidence>
<dbReference type="EMBL" id="QUAH01000008">
    <property type="protein sequence ID" value="RFT15584.1"/>
    <property type="molecule type" value="Genomic_DNA"/>
</dbReference>
<protein>
    <submittedName>
        <fullName evidence="1">Uncharacterized protein</fullName>
    </submittedName>
</protein>
<name>A0A3E2BLL4_9BACT</name>
<reference evidence="1 2" key="1">
    <citation type="submission" date="2018-08" db="EMBL/GenBank/DDBJ databases">
        <title>Genome analysis of the thermophilic bacterium of the candidate phylum Aminicenantes from deep subsurface aquifer revealed its physiology and ecological role.</title>
        <authorList>
            <person name="Kadnikov V.V."/>
            <person name="Mardanov A.V."/>
            <person name="Beletsky A.V."/>
            <person name="Karnachuk O.V."/>
            <person name="Ravin N.V."/>
        </authorList>
    </citation>
    <scope>NUCLEOTIDE SEQUENCE [LARGE SCALE GENOMIC DNA]</scope>
    <source>
        <strain evidence="1">BY38</strain>
    </source>
</reference>
<comment type="caution">
    <text evidence="1">The sequence shown here is derived from an EMBL/GenBank/DDBJ whole genome shotgun (WGS) entry which is preliminary data.</text>
</comment>
<evidence type="ECO:0000313" key="2">
    <source>
        <dbReference type="Proteomes" id="UP000257323"/>
    </source>
</evidence>
<dbReference type="AlphaFoldDB" id="A0A3E2BLL4"/>
<sequence length="153" mass="18186">MENIRAEKYFLSPVSRKLVEIIEKSAPELTQAYLLDIKKHPNMPTYQSFPEKEVYDRAYLVFSQLGRWISYELDSDAMKKYWIELGKKRRQEGFALPEIFLSLCLIRKELWTKIQAEGLLDNALDLYQALELYNRIVTFFDRALYYAIIGYHS</sequence>
<gene>
    <name evidence="1" type="ORF">OP8BY_0232</name>
</gene>
<organism evidence="1 2">
    <name type="scientific">Candidatus Saccharicenans subterraneus</name>
    <dbReference type="NCBI Taxonomy" id="2508984"/>
    <lineage>
        <taxon>Bacteria</taxon>
        <taxon>Candidatus Aminicenantota</taxon>
        <taxon>Candidatus Aminicenantia</taxon>
        <taxon>Candidatus Aminicenantales</taxon>
        <taxon>Candidatus Saccharicenantaceae</taxon>
        <taxon>Candidatus Saccharicenans</taxon>
    </lineage>
</organism>
<dbReference type="Proteomes" id="UP000257323">
    <property type="component" value="Unassembled WGS sequence"/>
</dbReference>
<proteinExistence type="predicted"/>
<dbReference type="Gene3D" id="1.10.490.70">
    <property type="entry name" value="Histidine kinase N-terminal domain"/>
    <property type="match status" value="1"/>
</dbReference>